<comment type="caution">
    <text evidence="1">The sequence shown here is derived from an EMBL/GenBank/DDBJ whole genome shotgun (WGS) entry which is preliminary data.</text>
</comment>
<name>X8BF01_MYCXE</name>
<gene>
    <name evidence="1" type="ORF">I553_5936</name>
</gene>
<protein>
    <submittedName>
        <fullName evidence="1">Peptidase domain protein</fullName>
    </submittedName>
</protein>
<dbReference type="AlphaFoldDB" id="X8BF01"/>
<dbReference type="Gene3D" id="3.40.630.10">
    <property type="entry name" value="Zn peptidases"/>
    <property type="match status" value="1"/>
</dbReference>
<dbReference type="SUPFAM" id="SSF53187">
    <property type="entry name" value="Zn-dependent exopeptidases"/>
    <property type="match status" value="1"/>
</dbReference>
<evidence type="ECO:0000313" key="1">
    <source>
        <dbReference type="EMBL" id="EUA42076.1"/>
    </source>
</evidence>
<accession>X8BF01</accession>
<proteinExistence type="predicted"/>
<sequence length="83" mass="8887">MTVTVPTGVPADDVVDVVSTLIRFDTTNTGEPETTKGEAECARWVADQLDQAGYRVEYVESDAPGAAMCSPGWRGRTAHAVRC</sequence>
<dbReference type="PATRIC" id="fig|1299334.3.peg.4103"/>
<organism evidence="1">
    <name type="scientific">Mycobacterium xenopi 4042</name>
    <dbReference type="NCBI Taxonomy" id="1299334"/>
    <lineage>
        <taxon>Bacteria</taxon>
        <taxon>Bacillati</taxon>
        <taxon>Actinomycetota</taxon>
        <taxon>Actinomycetes</taxon>
        <taxon>Mycobacteriales</taxon>
        <taxon>Mycobacteriaceae</taxon>
        <taxon>Mycobacterium</taxon>
    </lineage>
</organism>
<dbReference type="EMBL" id="JAOB01000042">
    <property type="protein sequence ID" value="EUA42076.1"/>
    <property type="molecule type" value="Genomic_DNA"/>
</dbReference>
<reference evidence="1" key="1">
    <citation type="submission" date="2014-01" db="EMBL/GenBank/DDBJ databases">
        <authorList>
            <person name="Brown-Elliot B."/>
            <person name="Wallace R."/>
            <person name="Lenaerts A."/>
            <person name="Ordway D."/>
            <person name="DeGroote M.A."/>
            <person name="Parker T."/>
            <person name="Sizemore C."/>
            <person name="Tallon L.J."/>
            <person name="Sadzewicz L.K."/>
            <person name="Sengamalay N."/>
            <person name="Fraser C.M."/>
            <person name="Hine E."/>
            <person name="Shefchek K.A."/>
            <person name="Das S.P."/>
            <person name="Tettelin H."/>
        </authorList>
    </citation>
    <scope>NUCLEOTIDE SEQUENCE [LARGE SCALE GENOMIC DNA]</scope>
    <source>
        <strain evidence="1">4042</strain>
    </source>
</reference>